<feature type="transmembrane region" description="Helical" evidence="7">
    <location>
        <begin position="392"/>
        <end position="412"/>
    </location>
</feature>
<feature type="transmembrane region" description="Helical" evidence="7">
    <location>
        <begin position="771"/>
        <end position="796"/>
    </location>
</feature>
<reference evidence="9 10" key="1">
    <citation type="submission" date="2021-07" db="EMBL/GenBank/DDBJ databases">
        <title>Actinomadura sp. PM05-2 isolated from lichen.</title>
        <authorList>
            <person name="Somphong A."/>
            <person name="Phongsopitanun W."/>
            <person name="Tanasupawat S."/>
            <person name="Peongsungnone V."/>
        </authorList>
    </citation>
    <scope>NUCLEOTIDE SEQUENCE [LARGE SCALE GENOMIC DNA]</scope>
    <source>
        <strain evidence="9 10">PM05-2</strain>
    </source>
</reference>
<feature type="transmembrane region" description="Helical" evidence="7">
    <location>
        <begin position="301"/>
        <end position="323"/>
    </location>
</feature>
<evidence type="ECO:0000259" key="8">
    <source>
        <dbReference type="Pfam" id="PF02687"/>
    </source>
</evidence>
<name>A0ABS7FLX6_9ACTN</name>
<dbReference type="Pfam" id="PF02687">
    <property type="entry name" value="FtsX"/>
    <property type="match status" value="2"/>
</dbReference>
<dbReference type="Proteomes" id="UP000774570">
    <property type="component" value="Unassembled WGS sequence"/>
</dbReference>
<comment type="caution">
    <text evidence="9">The sequence shown here is derived from an EMBL/GenBank/DDBJ whole genome shotgun (WGS) entry which is preliminary data.</text>
</comment>
<keyword evidence="5 7" id="KW-0472">Membrane</keyword>
<protein>
    <submittedName>
        <fullName evidence="9">ABC transporter permease</fullName>
    </submittedName>
</protein>
<evidence type="ECO:0000256" key="1">
    <source>
        <dbReference type="ARBA" id="ARBA00004651"/>
    </source>
</evidence>
<organism evidence="9 10">
    <name type="scientific">Actinomadura parmotrematis</name>
    <dbReference type="NCBI Taxonomy" id="2864039"/>
    <lineage>
        <taxon>Bacteria</taxon>
        <taxon>Bacillati</taxon>
        <taxon>Actinomycetota</taxon>
        <taxon>Actinomycetes</taxon>
        <taxon>Streptosporangiales</taxon>
        <taxon>Thermomonosporaceae</taxon>
        <taxon>Actinomadura</taxon>
    </lineage>
</organism>
<feature type="domain" description="ABC3 transporter permease C-terminal" evidence="8">
    <location>
        <begin position="723"/>
        <end position="835"/>
    </location>
</feature>
<dbReference type="EMBL" id="JAIBOA010000002">
    <property type="protein sequence ID" value="MBW8481371.1"/>
    <property type="molecule type" value="Genomic_DNA"/>
</dbReference>
<accession>A0ABS7FLX6</accession>
<keyword evidence="10" id="KW-1185">Reference proteome</keyword>
<dbReference type="InterPro" id="IPR050250">
    <property type="entry name" value="Macrolide_Exporter_MacB"/>
</dbReference>
<dbReference type="RefSeq" id="WP_220163075.1">
    <property type="nucleotide sequence ID" value="NZ_JAIBOA010000002.1"/>
</dbReference>
<evidence type="ECO:0000256" key="6">
    <source>
        <dbReference type="ARBA" id="ARBA00038076"/>
    </source>
</evidence>
<feature type="transmembrane region" description="Helical" evidence="7">
    <location>
        <begin position="246"/>
        <end position="269"/>
    </location>
</feature>
<evidence type="ECO:0000256" key="5">
    <source>
        <dbReference type="ARBA" id="ARBA00023136"/>
    </source>
</evidence>
<evidence type="ECO:0000313" key="10">
    <source>
        <dbReference type="Proteomes" id="UP000774570"/>
    </source>
</evidence>
<feature type="transmembrane region" description="Helical" evidence="7">
    <location>
        <begin position="482"/>
        <end position="506"/>
    </location>
</feature>
<keyword evidence="4 7" id="KW-1133">Transmembrane helix</keyword>
<evidence type="ECO:0000313" key="9">
    <source>
        <dbReference type="EMBL" id="MBW8481371.1"/>
    </source>
</evidence>
<evidence type="ECO:0000256" key="2">
    <source>
        <dbReference type="ARBA" id="ARBA00022475"/>
    </source>
</evidence>
<proteinExistence type="inferred from homology"/>
<comment type="similarity">
    <text evidence="6">Belongs to the ABC-4 integral membrane protein family.</text>
</comment>
<dbReference type="InterPro" id="IPR003838">
    <property type="entry name" value="ABC3_permease_C"/>
</dbReference>
<feature type="transmembrane region" description="Helical" evidence="7">
    <location>
        <begin position="719"/>
        <end position="744"/>
    </location>
</feature>
<dbReference type="PANTHER" id="PTHR30572">
    <property type="entry name" value="MEMBRANE COMPONENT OF TRANSPORTER-RELATED"/>
    <property type="match status" value="1"/>
</dbReference>
<evidence type="ECO:0000256" key="4">
    <source>
        <dbReference type="ARBA" id="ARBA00022989"/>
    </source>
</evidence>
<evidence type="ECO:0000256" key="7">
    <source>
        <dbReference type="SAM" id="Phobius"/>
    </source>
</evidence>
<feature type="transmembrane region" description="Helical" evidence="7">
    <location>
        <begin position="424"/>
        <end position="449"/>
    </location>
</feature>
<keyword evidence="3 7" id="KW-0812">Transmembrane</keyword>
<feature type="domain" description="ABC3 transporter permease C-terminal" evidence="8">
    <location>
        <begin position="252"/>
        <end position="373"/>
    </location>
</feature>
<sequence length="845" mass="85737">MWLIARRSFAEGWARLLATMAAAALAVGLIAGSLQFTLRAQDAVSGGNASEYAAADVLVQGGTVDPDELYAPPDGRVRLDAVAGRPGVRAAAGDAMVPVTAVSRGKTITPPVGGSTYLRPWIGTPLGAYTIVAGRAPAADGEVAVVRHMADRPGADLTLLLPQAARKVRVVGIVTVQGRAAVAAGDLVLAPPETVRAAAGLPPGTWQSVWVKGSAPGLTVPDATVRRAADVRRKQRDEASATGASLGGALSAIASMAVFTGLFVIANTFGTLVRQRTRRLALLAALGTTPRQLKRLIRGEVLLLGLLAGVAGTALGYPIAALLTRLFADDGFDVSAGRIPAGWITLLVPAAAGVVVTQLAAWRSVRRAARVTPMQALRDAADDPVGRRWPRLLGALLVLALAGGLGSISFAVQAEEPPGIERTVGSAIMVMMGGVVAVAGLAVLAPFFAGPLGGLVGRLAHAAGGEPGRLARAAVRRSPRRVSAAASSLMLGVATATATALVMLSVHQRFAEAGLQVMHADHAVTAAGAGNGATSGSGAPLPLELVDRMRAVPGVTGAAALTATDVKLADPPPRRTDPDEPPEPVHLLVTGGAPAGYLRLGGHVPALRPGEVAVSSAVRDGSRLRAGQRITVRGAAGRTALTVAAFYHDPSHLFADQAIVSPATMARLDPAAPAQVILVRGGDRAALDRAAAGVPGARVLDRAAYVRAAADGVAKGLKVVYGFLAMALVLSLFGMATTVSLGVAERTREFGLLGAVGATARQIRAVVRWEAATVVLLGTLLGCGAAYGTVLAIHLATGSSFLRPGGPWWLLPLVALAAAAVTAATSALPARRAAAVPVLDAARGE</sequence>
<feature type="transmembrane region" description="Helical" evidence="7">
    <location>
        <begin position="808"/>
        <end position="828"/>
    </location>
</feature>
<dbReference type="PANTHER" id="PTHR30572:SF4">
    <property type="entry name" value="ABC TRANSPORTER PERMEASE YTRF"/>
    <property type="match status" value="1"/>
</dbReference>
<keyword evidence="2" id="KW-1003">Cell membrane</keyword>
<comment type="subcellular location">
    <subcellularLocation>
        <location evidence="1">Cell membrane</location>
        <topology evidence="1">Multi-pass membrane protein</topology>
    </subcellularLocation>
</comment>
<evidence type="ECO:0000256" key="3">
    <source>
        <dbReference type="ARBA" id="ARBA00022692"/>
    </source>
</evidence>
<gene>
    <name evidence="9" type="ORF">K1Y72_03235</name>
</gene>
<feature type="transmembrane region" description="Helical" evidence="7">
    <location>
        <begin position="343"/>
        <end position="362"/>
    </location>
</feature>